<dbReference type="STRING" id="1334022.SAMN04487907_11121"/>
<dbReference type="HAMAP" id="MF_00984">
    <property type="entry name" value="SSB"/>
    <property type="match status" value="1"/>
</dbReference>
<keyword evidence="5" id="KW-1185">Reference proteome</keyword>
<proteinExistence type="inferred from homology"/>
<dbReference type="GO" id="GO:0003697">
    <property type="term" value="F:single-stranded DNA binding"/>
    <property type="evidence" value="ECO:0007669"/>
    <property type="project" value="UniProtKB-UniRule"/>
</dbReference>
<organism evidence="4 5">
    <name type="scientific">Zunongwangia mangrovi</name>
    <dbReference type="NCBI Taxonomy" id="1334022"/>
    <lineage>
        <taxon>Bacteria</taxon>
        <taxon>Pseudomonadati</taxon>
        <taxon>Bacteroidota</taxon>
        <taxon>Flavobacteriia</taxon>
        <taxon>Flavobacteriales</taxon>
        <taxon>Flavobacteriaceae</taxon>
        <taxon>Zunongwangia</taxon>
    </lineage>
</organism>
<dbReference type="NCBIfam" id="TIGR00621">
    <property type="entry name" value="ssb"/>
    <property type="match status" value="1"/>
</dbReference>
<dbReference type="InterPro" id="IPR000424">
    <property type="entry name" value="Primosome_PriB/ssb"/>
</dbReference>
<evidence type="ECO:0000256" key="2">
    <source>
        <dbReference type="HAMAP-Rule" id="MF_00984"/>
    </source>
</evidence>
<evidence type="ECO:0000256" key="3">
    <source>
        <dbReference type="PIRNR" id="PIRNR002070"/>
    </source>
</evidence>
<dbReference type="PROSITE" id="PS50935">
    <property type="entry name" value="SSB"/>
    <property type="match status" value="1"/>
</dbReference>
<sequence>MCNRLPPGRPLKLLIMSNLRNKVQLIGNVGQEPSTTKLDNGKKVARLSLATNENYKNSKGEKIQSTDWHTVVAWGKTAEIIENYVSKGKEIAVEGKLTSRSYEDKEGVKRYVTEVLASEILLLGGKA</sequence>
<reference evidence="5" key="1">
    <citation type="submission" date="2016-10" db="EMBL/GenBank/DDBJ databases">
        <authorList>
            <person name="Varghese N."/>
            <person name="Submissions S."/>
        </authorList>
    </citation>
    <scope>NUCLEOTIDE SEQUENCE [LARGE SCALE GENOMIC DNA]</scope>
    <source>
        <strain evidence="5">DSM 24499</strain>
    </source>
</reference>
<dbReference type="InterPro" id="IPR011344">
    <property type="entry name" value="ssDNA-bd"/>
</dbReference>
<dbReference type="GO" id="GO:0009295">
    <property type="term" value="C:nucleoid"/>
    <property type="evidence" value="ECO:0007669"/>
    <property type="project" value="TreeGrafter"/>
</dbReference>
<dbReference type="InterPro" id="IPR012340">
    <property type="entry name" value="NA-bd_OB-fold"/>
</dbReference>
<evidence type="ECO:0000256" key="1">
    <source>
        <dbReference type="ARBA" id="ARBA00023125"/>
    </source>
</evidence>
<dbReference type="PIRSF" id="PIRSF002070">
    <property type="entry name" value="SSB"/>
    <property type="match status" value="1"/>
</dbReference>
<comment type="subunit">
    <text evidence="2">Homotetramer.</text>
</comment>
<name>A0A1I1MRN8_9FLAO</name>
<gene>
    <name evidence="4" type="ORF">SAMN04487907_11121</name>
</gene>
<dbReference type="CDD" id="cd04496">
    <property type="entry name" value="SSB_OBF"/>
    <property type="match status" value="1"/>
</dbReference>
<dbReference type="EMBL" id="FOKV01000011">
    <property type="protein sequence ID" value="SFC88087.1"/>
    <property type="molecule type" value="Genomic_DNA"/>
</dbReference>
<dbReference type="GO" id="GO:0006260">
    <property type="term" value="P:DNA replication"/>
    <property type="evidence" value="ECO:0007669"/>
    <property type="project" value="InterPro"/>
</dbReference>
<accession>A0A1I1MRN8</accession>
<keyword evidence="1 2" id="KW-0238">DNA-binding</keyword>
<dbReference type="SUPFAM" id="SSF50249">
    <property type="entry name" value="Nucleic acid-binding proteins"/>
    <property type="match status" value="1"/>
</dbReference>
<evidence type="ECO:0000313" key="4">
    <source>
        <dbReference type="EMBL" id="SFC88087.1"/>
    </source>
</evidence>
<dbReference type="AlphaFoldDB" id="A0A1I1MRN8"/>
<evidence type="ECO:0000313" key="5">
    <source>
        <dbReference type="Proteomes" id="UP000199438"/>
    </source>
</evidence>
<comment type="caution">
    <text evidence="2">Lacks conserved residue(s) required for the propagation of feature annotation.</text>
</comment>
<protein>
    <recommendedName>
        <fullName evidence="2 3">Single-stranded DNA-binding protein</fullName>
        <shortName evidence="2">SSB</shortName>
    </recommendedName>
</protein>
<dbReference type="Proteomes" id="UP000199438">
    <property type="component" value="Unassembled WGS sequence"/>
</dbReference>
<dbReference type="PANTHER" id="PTHR10302:SF27">
    <property type="entry name" value="SINGLE-STRANDED DNA-BINDING PROTEIN"/>
    <property type="match status" value="1"/>
</dbReference>
<dbReference type="PANTHER" id="PTHR10302">
    <property type="entry name" value="SINGLE-STRANDED DNA-BINDING PROTEIN"/>
    <property type="match status" value="1"/>
</dbReference>
<dbReference type="Gene3D" id="2.40.50.140">
    <property type="entry name" value="Nucleic acid-binding proteins"/>
    <property type="match status" value="1"/>
</dbReference>
<dbReference type="Pfam" id="PF00436">
    <property type="entry name" value="SSB"/>
    <property type="match status" value="1"/>
</dbReference>